<accession>A0A0J8B5F5</accession>
<feature type="region of interest" description="Disordered" evidence="1">
    <location>
        <begin position="115"/>
        <end position="194"/>
    </location>
</feature>
<dbReference type="Proteomes" id="UP000035740">
    <property type="component" value="Unassembled WGS sequence"/>
</dbReference>
<sequence length="401" mass="40553">MGLKINPLHRNRNAFDDNMDSDSDHGPSRNRRRGPRDKLNPYQRKMQKKRVEECRGVEGEDECGGGSESGMGGSGGMGGVGGSGGMEGVGGSGGVGDVGGSGGVGGVGGSGGMGGVGGSGGMGDVGGSGGVGESGGLGGSGGSGGSGGGSGGLGGGREGSGGSEGSGGREDGSGGSGGMGGGREGSGGSGVGSAAASSSLSRVIKLVSQRIKMLSDDGDCDGGPSTSREEVVMVKCGTLVATLEECKTVLGGTQCVHENVVVPVLEDRKWWCAAFSANSEEVWVIDAHRPNSLEHHAKAIEELAIGVDILFSSFEGQWVPGQITKWERKAVNMDDAHSECDESGIHMLLAIKGCAAHYKFEYLSPANIKEERKWLLTEDLLCEGNELKDKVKKMIGSKVWG</sequence>
<dbReference type="Gramene" id="KMS96469">
    <property type="protein sequence ID" value="KMS96469"/>
    <property type="gene ID" value="BVRB_9g224620"/>
</dbReference>
<dbReference type="OrthoDB" id="1804359at2759"/>
<protein>
    <submittedName>
        <fullName evidence="2">Uncharacterized protein</fullName>
    </submittedName>
</protein>
<feature type="compositionally biased region" description="Gly residues" evidence="1">
    <location>
        <begin position="173"/>
        <end position="191"/>
    </location>
</feature>
<reference evidence="2 3" key="1">
    <citation type="journal article" date="2014" name="Nature">
        <title>The genome of the recently domesticated crop plant sugar beet (Beta vulgaris).</title>
        <authorList>
            <person name="Dohm J.C."/>
            <person name="Minoche A.E."/>
            <person name="Holtgrawe D."/>
            <person name="Capella-Gutierrez S."/>
            <person name="Zakrzewski F."/>
            <person name="Tafer H."/>
            <person name="Rupp O."/>
            <person name="Sorensen T.R."/>
            <person name="Stracke R."/>
            <person name="Reinhardt R."/>
            <person name="Goesmann A."/>
            <person name="Kraft T."/>
            <person name="Schulz B."/>
            <person name="Stadler P.F."/>
            <person name="Schmidt T."/>
            <person name="Gabaldon T."/>
            <person name="Lehrach H."/>
            <person name="Weisshaar B."/>
            <person name="Himmelbauer H."/>
        </authorList>
    </citation>
    <scope>NUCLEOTIDE SEQUENCE [LARGE SCALE GENOMIC DNA]</scope>
    <source>
        <tissue evidence="2">Taproot</tissue>
    </source>
</reference>
<dbReference type="AlphaFoldDB" id="A0A0J8B5F5"/>
<proteinExistence type="predicted"/>
<evidence type="ECO:0000313" key="3">
    <source>
        <dbReference type="Proteomes" id="UP000035740"/>
    </source>
</evidence>
<keyword evidence="3" id="KW-1185">Reference proteome</keyword>
<feature type="compositionally biased region" description="Basic and acidic residues" evidence="1">
    <location>
        <begin position="49"/>
        <end position="58"/>
    </location>
</feature>
<dbReference type="EMBL" id="KQ090377">
    <property type="protein sequence ID" value="KMS96469.1"/>
    <property type="molecule type" value="Genomic_DNA"/>
</dbReference>
<organism evidence="2 3">
    <name type="scientific">Beta vulgaris subsp. vulgaris</name>
    <name type="common">Beet</name>
    <dbReference type="NCBI Taxonomy" id="3555"/>
    <lineage>
        <taxon>Eukaryota</taxon>
        <taxon>Viridiplantae</taxon>
        <taxon>Streptophyta</taxon>
        <taxon>Embryophyta</taxon>
        <taxon>Tracheophyta</taxon>
        <taxon>Spermatophyta</taxon>
        <taxon>Magnoliopsida</taxon>
        <taxon>eudicotyledons</taxon>
        <taxon>Gunneridae</taxon>
        <taxon>Pentapetalae</taxon>
        <taxon>Caryophyllales</taxon>
        <taxon>Chenopodiaceae</taxon>
        <taxon>Betoideae</taxon>
        <taxon>Beta</taxon>
    </lineage>
</organism>
<feature type="region of interest" description="Disordered" evidence="1">
    <location>
        <begin position="1"/>
        <end position="102"/>
    </location>
</feature>
<feature type="compositionally biased region" description="Gly residues" evidence="1">
    <location>
        <begin position="64"/>
        <end position="102"/>
    </location>
</feature>
<evidence type="ECO:0000313" key="2">
    <source>
        <dbReference type="EMBL" id="KMS96469.1"/>
    </source>
</evidence>
<feature type="compositionally biased region" description="Gly residues" evidence="1">
    <location>
        <begin position="115"/>
        <end position="166"/>
    </location>
</feature>
<gene>
    <name evidence="2" type="ORF">BVRB_9g224620</name>
</gene>
<name>A0A0J8B5F5_BETVV</name>
<evidence type="ECO:0000256" key="1">
    <source>
        <dbReference type="SAM" id="MobiDB-lite"/>
    </source>
</evidence>